<feature type="compositionally biased region" description="Low complexity" evidence="1">
    <location>
        <begin position="596"/>
        <end position="605"/>
    </location>
</feature>
<dbReference type="EMBL" id="BDGI01000069">
    <property type="protein sequence ID" value="GAV28469.1"/>
    <property type="molecule type" value="Genomic_DNA"/>
</dbReference>
<dbReference type="Proteomes" id="UP000186136">
    <property type="component" value="Unassembled WGS sequence"/>
</dbReference>
<protein>
    <recommendedName>
        <fullName evidence="2">Spt20-like SEP domain-containing protein</fullName>
    </recommendedName>
</protein>
<evidence type="ECO:0000313" key="4">
    <source>
        <dbReference type="Proteomes" id="UP000186136"/>
    </source>
</evidence>
<name>A0A1Q2YG04_9ASCO</name>
<reference evidence="3 4" key="1">
    <citation type="submission" date="2016-08" db="EMBL/GenBank/DDBJ databases">
        <title>Whole genome shotgun sequence of Pichia membranifaciens KS47-1.</title>
        <authorList>
            <person name="Konishi M."/>
            <person name="Ishida M."/>
            <person name="Arakawa T."/>
            <person name="Kato Y."/>
            <person name="Horiuchi J."/>
        </authorList>
    </citation>
    <scope>NUCLEOTIDE SEQUENCE [LARGE SCALE GENOMIC DNA]</scope>
    <source>
        <strain evidence="3 4">KS47-1</strain>
    </source>
</reference>
<feature type="region of interest" description="Disordered" evidence="1">
    <location>
        <begin position="531"/>
        <end position="642"/>
    </location>
</feature>
<feature type="region of interest" description="Disordered" evidence="1">
    <location>
        <begin position="256"/>
        <end position="327"/>
    </location>
</feature>
<feature type="domain" description="Spt20-like SEP" evidence="2">
    <location>
        <begin position="180"/>
        <end position="388"/>
    </location>
</feature>
<comment type="caution">
    <text evidence="3">The sequence shown here is derived from an EMBL/GenBank/DDBJ whole genome shotgun (WGS) entry which is preliminary data.</text>
</comment>
<feature type="compositionally biased region" description="Basic residues" evidence="1">
    <location>
        <begin position="622"/>
        <end position="632"/>
    </location>
</feature>
<keyword evidence="4" id="KW-1185">Reference proteome</keyword>
<accession>A0A1Q2YG04</accession>
<evidence type="ECO:0000313" key="3">
    <source>
        <dbReference type="EMBL" id="GAV28469.1"/>
    </source>
</evidence>
<feature type="region of interest" description="Disordered" evidence="1">
    <location>
        <begin position="86"/>
        <end position="108"/>
    </location>
</feature>
<feature type="compositionally biased region" description="Polar residues" evidence="1">
    <location>
        <begin position="299"/>
        <end position="323"/>
    </location>
</feature>
<dbReference type="AlphaFoldDB" id="A0A1Q2YG04"/>
<evidence type="ECO:0000256" key="1">
    <source>
        <dbReference type="SAM" id="MobiDB-lite"/>
    </source>
</evidence>
<feature type="compositionally biased region" description="Low complexity" evidence="1">
    <location>
        <begin position="284"/>
        <end position="298"/>
    </location>
</feature>
<gene>
    <name evidence="3" type="ORF">PMKS-001940</name>
</gene>
<dbReference type="Pfam" id="PF12090">
    <property type="entry name" value="Spt20_SEP"/>
    <property type="match status" value="1"/>
</dbReference>
<evidence type="ECO:0000259" key="2">
    <source>
        <dbReference type="Pfam" id="PF12090"/>
    </source>
</evidence>
<sequence>MQIPAGTNLPINSPLGVSLMSASPLNNRNSPVNQAVNLSVNQSVNNPVNISMNNHINQSVNRPVNQPVNKPINQSINQSVNQVPNATSSVHQHAGIQQGNQVNGSVNPSQAHIEQFKQQEHQRKLLQQRQQQKYFNLTAEQYDKLNVQQKQLLKLQYLRRKAKTQRFYESDQELLKKYENNPPSLDFHIHEEHYRFGHNENLIPKNDPAIKEFLTYVAKKKIPDALMEIIKDGNIQLYDGNIILRIHDHRIVDDASLLPPKQPTPVPPNDFKESGATVPNTHPSVSTANASTETNSSNPVTDKTSPNASATGSDLPDSKNQTKTPKRFKEYRTILRLTQSALYEDFCLTTDTQMFGDSFVLTYESEILTAITRSVNLQPINNPYLQDKSLWPTSEMAVPHYDEKEDKMVFPHRQDMRELVESKLNRKKRAFTYEKYAYKPLHQDGSQSNSKYEKLMLIMGKSSPHSNISANKQSVEVPRFERLRFIENLRHQNLVKKENNLRGVSSIQSPPVGYTSFGSVMGNINNRKSFSFQGKNGDNSAGAGGDVKSEDKGGNASFATNSKGKAGKVGAGKTSTPRKKNDKPKKPRKPTKKQLAAQAAAQAAAEGNPDGSSAASASEPPKKKRAPAKKKNAASTPVTPAN</sequence>
<proteinExistence type="predicted"/>
<organism evidence="3 4">
    <name type="scientific">Pichia membranifaciens</name>
    <dbReference type="NCBI Taxonomy" id="4926"/>
    <lineage>
        <taxon>Eukaryota</taxon>
        <taxon>Fungi</taxon>
        <taxon>Dikarya</taxon>
        <taxon>Ascomycota</taxon>
        <taxon>Saccharomycotina</taxon>
        <taxon>Pichiomycetes</taxon>
        <taxon>Pichiales</taxon>
        <taxon>Pichiaceae</taxon>
        <taxon>Pichia</taxon>
    </lineage>
</organism>
<dbReference type="OrthoDB" id="1932706at2759"/>
<dbReference type="InterPro" id="IPR046468">
    <property type="entry name" value="Spt20-like_SEP"/>
</dbReference>
<feature type="compositionally biased region" description="Basic residues" evidence="1">
    <location>
        <begin position="576"/>
        <end position="592"/>
    </location>
</feature>